<evidence type="ECO:0000313" key="3">
    <source>
        <dbReference type="EMBL" id="KAK0724884.1"/>
    </source>
</evidence>
<dbReference type="AlphaFoldDB" id="A0AA40AZM8"/>
<protein>
    <submittedName>
        <fullName evidence="3">Uncharacterized protein</fullName>
    </submittedName>
</protein>
<feature type="region of interest" description="Disordered" evidence="1">
    <location>
        <begin position="88"/>
        <end position="124"/>
    </location>
</feature>
<evidence type="ECO:0000256" key="1">
    <source>
        <dbReference type="SAM" id="MobiDB-lite"/>
    </source>
</evidence>
<feature type="transmembrane region" description="Helical" evidence="2">
    <location>
        <begin position="297"/>
        <end position="315"/>
    </location>
</feature>
<sequence length="322" mass="36347">MLRTVIKLTYLPFRKALKNRNVVNPNFHGIKLAPHASTSHLCRRRRQLVERSYQLNIQTSTRDCMASEEVAARPVSSNSGHQEDVITATSTMAPQTTSEPRNIRPSQAIESQPPGSGKGDAYSSHRRGVGNMCISFEPHAGPLAGQNMTWRGHMWIKCDDIPRLMREGLGWTTKNILPDQGLMGEAARNMMAHEGAESTPCYRRVWTLQDQSSGEFPYWLARLTVYSNSATGLHTFEPTALSRQDITKVIAWKGSERNEKIYRYEALAPGNTLDLVGKDNSELRKCPVYREGPLERGFCYLVAVIWFLVFLLLLYDANFTEV</sequence>
<keyword evidence="2" id="KW-1133">Transmembrane helix</keyword>
<dbReference type="EMBL" id="JAUKUA010000002">
    <property type="protein sequence ID" value="KAK0724884.1"/>
    <property type="molecule type" value="Genomic_DNA"/>
</dbReference>
<comment type="caution">
    <text evidence="3">The sequence shown here is derived from an EMBL/GenBank/DDBJ whole genome shotgun (WGS) entry which is preliminary data.</text>
</comment>
<keyword evidence="2" id="KW-0812">Transmembrane</keyword>
<organism evidence="3 4">
    <name type="scientific">Lasiosphaeris hirsuta</name>
    <dbReference type="NCBI Taxonomy" id="260670"/>
    <lineage>
        <taxon>Eukaryota</taxon>
        <taxon>Fungi</taxon>
        <taxon>Dikarya</taxon>
        <taxon>Ascomycota</taxon>
        <taxon>Pezizomycotina</taxon>
        <taxon>Sordariomycetes</taxon>
        <taxon>Sordariomycetidae</taxon>
        <taxon>Sordariales</taxon>
        <taxon>Lasiosphaeriaceae</taxon>
        <taxon>Lasiosphaeris</taxon>
    </lineage>
</organism>
<accession>A0AA40AZM8</accession>
<keyword evidence="4" id="KW-1185">Reference proteome</keyword>
<feature type="compositionally biased region" description="Polar residues" evidence="1">
    <location>
        <begin position="88"/>
        <end position="114"/>
    </location>
</feature>
<evidence type="ECO:0000313" key="4">
    <source>
        <dbReference type="Proteomes" id="UP001172102"/>
    </source>
</evidence>
<name>A0AA40AZM8_9PEZI</name>
<keyword evidence="2" id="KW-0472">Membrane</keyword>
<reference evidence="3" key="1">
    <citation type="submission" date="2023-06" db="EMBL/GenBank/DDBJ databases">
        <title>Genome-scale phylogeny and comparative genomics of the fungal order Sordariales.</title>
        <authorList>
            <consortium name="Lawrence Berkeley National Laboratory"/>
            <person name="Hensen N."/>
            <person name="Bonometti L."/>
            <person name="Westerberg I."/>
            <person name="Brannstrom I.O."/>
            <person name="Guillou S."/>
            <person name="Cros-Aarteil S."/>
            <person name="Calhoun S."/>
            <person name="Haridas S."/>
            <person name="Kuo A."/>
            <person name="Mondo S."/>
            <person name="Pangilinan J."/>
            <person name="Riley R."/>
            <person name="Labutti K."/>
            <person name="Andreopoulos B."/>
            <person name="Lipzen A."/>
            <person name="Chen C."/>
            <person name="Yanf M."/>
            <person name="Daum C."/>
            <person name="Ng V."/>
            <person name="Clum A."/>
            <person name="Steindorff A."/>
            <person name="Ohm R."/>
            <person name="Martin F."/>
            <person name="Silar P."/>
            <person name="Natvig D."/>
            <person name="Lalanne C."/>
            <person name="Gautier V."/>
            <person name="Ament-Velasquez S.L."/>
            <person name="Kruys A."/>
            <person name="Hutchinson M.I."/>
            <person name="Powell A.J."/>
            <person name="Barry K."/>
            <person name="Miller A.N."/>
            <person name="Grigoriev I.V."/>
            <person name="Debuchy R."/>
            <person name="Gladieux P."/>
            <person name="Thoren M.H."/>
            <person name="Johannesson H."/>
        </authorList>
    </citation>
    <scope>NUCLEOTIDE SEQUENCE</scope>
    <source>
        <strain evidence="3">SMH4607-1</strain>
    </source>
</reference>
<evidence type="ECO:0000256" key="2">
    <source>
        <dbReference type="SAM" id="Phobius"/>
    </source>
</evidence>
<proteinExistence type="predicted"/>
<gene>
    <name evidence="3" type="ORF">B0H67DRAFT_118001</name>
</gene>
<dbReference type="Proteomes" id="UP001172102">
    <property type="component" value="Unassembled WGS sequence"/>
</dbReference>